<dbReference type="InterPro" id="IPR013094">
    <property type="entry name" value="AB_hydrolase_3"/>
</dbReference>
<dbReference type="PANTHER" id="PTHR48081">
    <property type="entry name" value="AB HYDROLASE SUPERFAMILY PROTEIN C4A8.06C"/>
    <property type="match status" value="1"/>
</dbReference>
<evidence type="ECO:0000256" key="1">
    <source>
        <dbReference type="ARBA" id="ARBA00022801"/>
    </source>
</evidence>
<dbReference type="STRING" id="115433.SAMN05421835_109112"/>
<sequence>MPFKDPAIAWRPALLARAFQVFFPLLGRLLLESRDLQFATKPVAAPARIAIPTRHGEIRALLYSPVPADLEAELSAGRRPPVHLLLHGGAFAVRRPEQEDNVARYLASELSCYVVLPDYDVAPQVRFPVAEQECYDAYSWILDQAGNRGWDADRVSVGGGSAGAKLALSVLVQALQDGKPAPVAASLEYGASDFSLPDESRTSPRRVPVIGPWMLRMIRDTYLLGADLTDPVVSPARYPEPGDFPPLLILTGGFDTLRHDMRAFAERARAHGADVTYHEFPGVDHGFTHFKHLDTARTAIAMIGDHLRAAYGKR</sequence>
<gene>
    <name evidence="3" type="ORF">SAMN05421835_109112</name>
</gene>
<dbReference type="PANTHER" id="PTHR48081:SF8">
    <property type="entry name" value="ALPHA_BETA HYDROLASE FOLD-3 DOMAIN-CONTAINING PROTEIN-RELATED"/>
    <property type="match status" value="1"/>
</dbReference>
<evidence type="ECO:0000259" key="2">
    <source>
        <dbReference type="Pfam" id="PF07859"/>
    </source>
</evidence>
<organism evidence="3 4">
    <name type="scientific">Amycolatopsis sacchari</name>
    <dbReference type="NCBI Taxonomy" id="115433"/>
    <lineage>
        <taxon>Bacteria</taxon>
        <taxon>Bacillati</taxon>
        <taxon>Actinomycetota</taxon>
        <taxon>Actinomycetes</taxon>
        <taxon>Pseudonocardiales</taxon>
        <taxon>Pseudonocardiaceae</taxon>
        <taxon>Amycolatopsis</taxon>
    </lineage>
</organism>
<dbReference type="Gene3D" id="3.40.50.1820">
    <property type="entry name" value="alpha/beta hydrolase"/>
    <property type="match status" value="1"/>
</dbReference>
<keyword evidence="1" id="KW-0378">Hydrolase</keyword>
<keyword evidence="4" id="KW-1185">Reference proteome</keyword>
<dbReference type="OrthoDB" id="128186at2"/>
<dbReference type="SUPFAM" id="SSF53474">
    <property type="entry name" value="alpha/beta-Hydrolases"/>
    <property type="match status" value="1"/>
</dbReference>
<evidence type="ECO:0000313" key="4">
    <source>
        <dbReference type="Proteomes" id="UP000199025"/>
    </source>
</evidence>
<dbReference type="InterPro" id="IPR050300">
    <property type="entry name" value="GDXG_lipolytic_enzyme"/>
</dbReference>
<protein>
    <submittedName>
        <fullName evidence="3">Acetyl esterase/lipase</fullName>
    </submittedName>
</protein>
<dbReference type="AlphaFoldDB" id="A0A1I3ULC5"/>
<dbReference type="InterPro" id="IPR029058">
    <property type="entry name" value="AB_hydrolase_fold"/>
</dbReference>
<dbReference type="Proteomes" id="UP000199025">
    <property type="component" value="Unassembled WGS sequence"/>
</dbReference>
<dbReference type="RefSeq" id="WP_091508694.1">
    <property type="nucleotide sequence ID" value="NZ_CBDQZW010000008.1"/>
</dbReference>
<reference evidence="3 4" key="1">
    <citation type="submission" date="2016-10" db="EMBL/GenBank/DDBJ databases">
        <authorList>
            <person name="de Groot N.N."/>
        </authorList>
    </citation>
    <scope>NUCLEOTIDE SEQUENCE [LARGE SCALE GENOMIC DNA]</scope>
    <source>
        <strain evidence="3 4">DSM 44468</strain>
    </source>
</reference>
<evidence type="ECO:0000313" key="3">
    <source>
        <dbReference type="EMBL" id="SFJ83519.1"/>
    </source>
</evidence>
<dbReference type="GO" id="GO:0016787">
    <property type="term" value="F:hydrolase activity"/>
    <property type="evidence" value="ECO:0007669"/>
    <property type="project" value="UniProtKB-KW"/>
</dbReference>
<proteinExistence type="predicted"/>
<feature type="domain" description="Alpha/beta hydrolase fold-3" evidence="2">
    <location>
        <begin position="85"/>
        <end position="288"/>
    </location>
</feature>
<dbReference type="Pfam" id="PF07859">
    <property type="entry name" value="Abhydrolase_3"/>
    <property type="match status" value="1"/>
</dbReference>
<accession>A0A1I3ULC5</accession>
<dbReference type="EMBL" id="FORP01000009">
    <property type="protein sequence ID" value="SFJ83519.1"/>
    <property type="molecule type" value="Genomic_DNA"/>
</dbReference>
<name>A0A1I3ULC5_9PSEU</name>